<gene>
    <name evidence="1" type="primary">RvY_04745-1</name>
    <name evidence="1" type="synonym">RvY_04745.1</name>
    <name evidence="1" type="ORF">RvY_04745</name>
</gene>
<proteinExistence type="predicted"/>
<comment type="caution">
    <text evidence="1">The sequence shown here is derived from an EMBL/GenBank/DDBJ whole genome shotgun (WGS) entry which is preliminary data.</text>
</comment>
<accession>A0A1D1UZC3</accession>
<keyword evidence="2" id="KW-1185">Reference proteome</keyword>
<dbReference type="Proteomes" id="UP000186922">
    <property type="component" value="Unassembled WGS sequence"/>
</dbReference>
<name>A0A1D1UZC3_RAMVA</name>
<sequence length="233" mass="27131">MPHVREITLCGSAKEMVNPDNTLDKRTRQQVCIIENITDVLRKAKPFFLRKIVLENVLIDPDALAFTWRISRSSKVHLKNVKMDVDQWLLLPSFYPSPNCEEPTNTQNFTLYIEDTMLANCPTPADWMKKIFLRSGRMMPLVVQLLKQTCTPPNEEEMKKIQTACQTVDEEEMRKFIQKLLERYEPNNPYLFGDGMPPMKKVDMSSLSSVVLRLLEWWSNWPLNDSTRNGYSA</sequence>
<reference evidence="1 2" key="1">
    <citation type="journal article" date="2016" name="Nat. Commun.">
        <title>Extremotolerant tardigrade genome and improved radiotolerance of human cultured cells by tardigrade-unique protein.</title>
        <authorList>
            <person name="Hashimoto T."/>
            <person name="Horikawa D.D."/>
            <person name="Saito Y."/>
            <person name="Kuwahara H."/>
            <person name="Kozuka-Hata H."/>
            <person name="Shin-I T."/>
            <person name="Minakuchi Y."/>
            <person name="Ohishi K."/>
            <person name="Motoyama A."/>
            <person name="Aizu T."/>
            <person name="Enomoto A."/>
            <person name="Kondo K."/>
            <person name="Tanaka S."/>
            <person name="Hara Y."/>
            <person name="Koshikawa S."/>
            <person name="Sagara H."/>
            <person name="Miura T."/>
            <person name="Yokobori S."/>
            <person name="Miyagawa K."/>
            <person name="Suzuki Y."/>
            <person name="Kubo T."/>
            <person name="Oyama M."/>
            <person name="Kohara Y."/>
            <person name="Fujiyama A."/>
            <person name="Arakawa K."/>
            <person name="Katayama T."/>
            <person name="Toyoda A."/>
            <person name="Kunieda T."/>
        </authorList>
    </citation>
    <scope>NUCLEOTIDE SEQUENCE [LARGE SCALE GENOMIC DNA]</scope>
    <source>
        <strain evidence="1 2">YOKOZUNA-1</strain>
    </source>
</reference>
<dbReference type="AlphaFoldDB" id="A0A1D1UZC3"/>
<protein>
    <submittedName>
        <fullName evidence="1">Uncharacterized protein</fullName>
    </submittedName>
</protein>
<organism evidence="1 2">
    <name type="scientific">Ramazzottius varieornatus</name>
    <name type="common">Water bear</name>
    <name type="synonym">Tardigrade</name>
    <dbReference type="NCBI Taxonomy" id="947166"/>
    <lineage>
        <taxon>Eukaryota</taxon>
        <taxon>Metazoa</taxon>
        <taxon>Ecdysozoa</taxon>
        <taxon>Tardigrada</taxon>
        <taxon>Eutardigrada</taxon>
        <taxon>Parachela</taxon>
        <taxon>Hypsibioidea</taxon>
        <taxon>Ramazzottiidae</taxon>
        <taxon>Ramazzottius</taxon>
    </lineage>
</organism>
<dbReference type="EMBL" id="BDGG01000002">
    <property type="protein sequence ID" value="GAU92697.1"/>
    <property type="molecule type" value="Genomic_DNA"/>
</dbReference>
<evidence type="ECO:0000313" key="1">
    <source>
        <dbReference type="EMBL" id="GAU92697.1"/>
    </source>
</evidence>
<evidence type="ECO:0000313" key="2">
    <source>
        <dbReference type="Proteomes" id="UP000186922"/>
    </source>
</evidence>